<reference evidence="9" key="1">
    <citation type="submission" date="2017-02" db="UniProtKB">
        <authorList>
            <consortium name="WormBaseParasite"/>
        </authorList>
    </citation>
    <scope>IDENTIFICATION</scope>
</reference>
<dbReference type="Proteomes" id="UP000282613">
    <property type="component" value="Unassembled WGS sequence"/>
</dbReference>
<evidence type="ECO:0000256" key="1">
    <source>
        <dbReference type="ARBA" id="ARBA00009283"/>
    </source>
</evidence>
<evidence type="ECO:0000313" key="7">
    <source>
        <dbReference type="EMBL" id="VDK35177.1"/>
    </source>
</evidence>
<evidence type="ECO:0000313" key="9">
    <source>
        <dbReference type="WBParaSite" id="TASK_0000548801-mRNA-1"/>
    </source>
</evidence>
<dbReference type="OrthoDB" id="6372431at2759"/>
<keyword evidence="6" id="KW-0812">Transmembrane</keyword>
<evidence type="ECO:0000256" key="3">
    <source>
        <dbReference type="PIRSR" id="PIRSR600407-1"/>
    </source>
</evidence>
<keyword evidence="6" id="KW-0472">Membrane</keyword>
<keyword evidence="4" id="KW-0547">Nucleotide-binding</keyword>
<dbReference type="PROSITE" id="PS01238">
    <property type="entry name" value="GDA1_CD39_NTPASE"/>
    <property type="match status" value="1"/>
</dbReference>
<keyword evidence="4" id="KW-0067">ATP-binding</keyword>
<dbReference type="InterPro" id="IPR000407">
    <property type="entry name" value="GDA1_CD39_NTPase"/>
</dbReference>
<accession>A0A0R3W5S3</accession>
<proteinExistence type="inferred from homology"/>
<dbReference type="GO" id="GO:0009134">
    <property type="term" value="P:nucleoside diphosphate catabolic process"/>
    <property type="evidence" value="ECO:0007669"/>
    <property type="project" value="TreeGrafter"/>
</dbReference>
<feature type="binding site" evidence="4">
    <location>
        <begin position="180"/>
        <end position="184"/>
    </location>
    <ligand>
        <name>ATP</name>
        <dbReference type="ChEBI" id="CHEBI:30616"/>
    </ligand>
</feature>
<dbReference type="PANTHER" id="PTHR11782">
    <property type="entry name" value="ADENOSINE/GUANOSINE DIPHOSPHATASE"/>
    <property type="match status" value="1"/>
</dbReference>
<organism evidence="9">
    <name type="scientific">Taenia asiatica</name>
    <name type="common">Asian tapeworm</name>
    <dbReference type="NCBI Taxonomy" id="60517"/>
    <lineage>
        <taxon>Eukaryota</taxon>
        <taxon>Metazoa</taxon>
        <taxon>Spiralia</taxon>
        <taxon>Lophotrochozoa</taxon>
        <taxon>Platyhelminthes</taxon>
        <taxon>Cestoda</taxon>
        <taxon>Eucestoda</taxon>
        <taxon>Cyclophyllidea</taxon>
        <taxon>Taeniidae</taxon>
        <taxon>Taenia</taxon>
    </lineage>
</organism>
<dbReference type="GO" id="GO:0016020">
    <property type="term" value="C:membrane"/>
    <property type="evidence" value="ECO:0007669"/>
    <property type="project" value="TreeGrafter"/>
</dbReference>
<evidence type="ECO:0000256" key="6">
    <source>
        <dbReference type="SAM" id="Phobius"/>
    </source>
</evidence>
<name>A0A0R3W5S3_TAEAS</name>
<dbReference type="GO" id="GO:0005524">
    <property type="term" value="F:ATP binding"/>
    <property type="evidence" value="ECO:0007669"/>
    <property type="project" value="UniProtKB-KW"/>
</dbReference>
<keyword evidence="6" id="KW-1133">Transmembrane helix</keyword>
<evidence type="ECO:0000256" key="4">
    <source>
        <dbReference type="PIRSR" id="PIRSR600407-2"/>
    </source>
</evidence>
<evidence type="ECO:0000313" key="8">
    <source>
        <dbReference type="Proteomes" id="UP000282613"/>
    </source>
</evidence>
<feature type="transmembrane region" description="Helical" evidence="6">
    <location>
        <begin position="396"/>
        <end position="424"/>
    </location>
</feature>
<keyword evidence="8" id="KW-1185">Reference proteome</keyword>
<evidence type="ECO:0000256" key="2">
    <source>
        <dbReference type="ARBA" id="ARBA00022801"/>
    </source>
</evidence>
<comment type="similarity">
    <text evidence="1 5">Belongs to the GDA1/CD39 NTPase family.</text>
</comment>
<feature type="active site" description="Proton acceptor" evidence="3">
    <location>
        <position position="144"/>
    </location>
</feature>
<reference evidence="7 8" key="2">
    <citation type="submission" date="2018-11" db="EMBL/GenBank/DDBJ databases">
        <authorList>
            <consortium name="Pathogen Informatics"/>
        </authorList>
    </citation>
    <scope>NUCLEOTIDE SEQUENCE [LARGE SCALE GENOMIC DNA]</scope>
</reference>
<evidence type="ECO:0000256" key="5">
    <source>
        <dbReference type="RuleBase" id="RU003833"/>
    </source>
</evidence>
<feature type="transmembrane region" description="Helical" evidence="6">
    <location>
        <begin position="16"/>
        <end position="39"/>
    </location>
</feature>
<dbReference type="AlphaFoldDB" id="A0A0R3W5S3"/>
<dbReference type="Gene3D" id="3.30.420.40">
    <property type="match status" value="1"/>
</dbReference>
<dbReference type="EMBL" id="UYRS01018419">
    <property type="protein sequence ID" value="VDK35177.1"/>
    <property type="molecule type" value="Genomic_DNA"/>
</dbReference>
<dbReference type="Gene3D" id="3.30.420.150">
    <property type="entry name" value="Exopolyphosphatase. Domain 2"/>
    <property type="match status" value="2"/>
</dbReference>
<dbReference type="WBParaSite" id="TASK_0000548801-mRNA-1">
    <property type="protein sequence ID" value="TASK_0000548801-mRNA-1"/>
    <property type="gene ID" value="TASK_0000548801"/>
</dbReference>
<protein>
    <submittedName>
        <fullName evidence="9">Ectonucleoside triphosphate diphosphohydrolase 1</fullName>
    </submittedName>
</protein>
<dbReference type="PANTHER" id="PTHR11782:SF83">
    <property type="entry name" value="GUANOSINE-DIPHOSPHATASE"/>
    <property type="match status" value="1"/>
</dbReference>
<dbReference type="GO" id="GO:0017110">
    <property type="term" value="F:nucleoside diphosphate phosphatase activity"/>
    <property type="evidence" value="ECO:0007669"/>
    <property type="project" value="TreeGrafter"/>
</dbReference>
<sequence>MNPKLDEIAQKKHIKWIFLGLLVLIFLVILILVVLYIMACNVGYVVSLDFSFEPGISAYKDRPADAFITLEPHIMNLVGQNIPAESRKFTRMFLAATAGMRLLTLENPLQSEAIIESLQLQLPQVGLMVDNPYSDVRIMSGRDEGIYAWITVNYLTKKLGSRKVPPVDEKQAIGALDLGGASTQITFVPETDKPAPHTSIRHLFGKAYNLYSYSYLCYGKSAAEKRIWAEIIGNQNASVIDNPCFHQGNSIVVKKREIFGEQCVSSKYATTLVGSSLVPNEAFSGFTYVMAYLGFPIEGRNPTRDEFRQRVDAFCKKPWINISASKSPDNLKIVGLYCFDGVYIDALLSHFGFNTSDSWRSITFSAKIDGVTVSWALGYAIDATGMIESTSPKIDLGLLAFASSVIVLSVVFIVLLIIVILIFLRKQ</sequence>
<keyword evidence="2 5" id="KW-0378">Hydrolase</keyword>
<dbReference type="STRING" id="60517.A0A0R3W5S3"/>
<dbReference type="Pfam" id="PF01150">
    <property type="entry name" value="GDA1_CD39"/>
    <property type="match status" value="2"/>
</dbReference>
<gene>
    <name evidence="7" type="ORF">TASK_LOCUS5489</name>
</gene>